<evidence type="ECO:0000313" key="3">
    <source>
        <dbReference type="EMBL" id="CAG5113606.1"/>
    </source>
</evidence>
<sequence length="172" mass="19261">MSAKKKRRKIAVNPALAKVGECGPQCKKRQMANKMIMDNDKRQSFSNRLQAPTLVTLDEPGALLPELGEETAIDVNVHGVCHALQFECLLFEKAKVIVVEGNSEATASKQAFVELLSFCEDELQYQSCMMAIPKNRSDLRTTVRNLCQFLDFELIPPAAGWSEDHIYLALDF</sequence>
<keyword evidence="2" id="KW-0688">Ribosomal frameshifting</keyword>
<dbReference type="EMBL" id="OU015567">
    <property type="protein sequence ID" value="CAG5113606.1"/>
    <property type="molecule type" value="Genomic_DNA"/>
</dbReference>
<accession>A0ABN7TFR3</accession>
<protein>
    <submittedName>
        <fullName evidence="3">Oidioi.mRNA.OKI2018_I69.chr2.g7696.t1.cds</fullName>
    </submittedName>
</protein>
<reference evidence="3 4" key="1">
    <citation type="submission" date="2021-04" db="EMBL/GenBank/DDBJ databases">
        <authorList>
            <person name="Bliznina A."/>
        </authorList>
    </citation>
    <scope>NUCLEOTIDE SEQUENCE [LARGE SCALE GENOMIC DNA]</scope>
</reference>
<dbReference type="InterPro" id="IPR038581">
    <property type="entry name" value="ODC_AZ_sf"/>
</dbReference>
<evidence type="ECO:0000313" key="4">
    <source>
        <dbReference type="Proteomes" id="UP001158576"/>
    </source>
</evidence>
<comment type="similarity">
    <text evidence="1">Belongs to the ODC antizyme family.</text>
</comment>
<dbReference type="SUPFAM" id="SSF55729">
    <property type="entry name" value="Acyl-CoA N-acyltransferases (Nat)"/>
    <property type="match status" value="1"/>
</dbReference>
<proteinExistence type="inferred from homology"/>
<dbReference type="Gene3D" id="3.40.630.60">
    <property type="match status" value="1"/>
</dbReference>
<evidence type="ECO:0000256" key="1">
    <source>
        <dbReference type="ARBA" id="ARBA00008796"/>
    </source>
</evidence>
<gene>
    <name evidence="3" type="ORF">OKIOD_LOCUS16461</name>
</gene>
<organism evidence="3 4">
    <name type="scientific">Oikopleura dioica</name>
    <name type="common">Tunicate</name>
    <dbReference type="NCBI Taxonomy" id="34765"/>
    <lineage>
        <taxon>Eukaryota</taxon>
        <taxon>Metazoa</taxon>
        <taxon>Chordata</taxon>
        <taxon>Tunicata</taxon>
        <taxon>Appendicularia</taxon>
        <taxon>Copelata</taxon>
        <taxon>Oikopleuridae</taxon>
        <taxon>Oikopleura</taxon>
    </lineage>
</organism>
<keyword evidence="4" id="KW-1185">Reference proteome</keyword>
<dbReference type="Pfam" id="PF02100">
    <property type="entry name" value="ODC_AZ"/>
    <property type="match status" value="1"/>
</dbReference>
<dbReference type="Proteomes" id="UP001158576">
    <property type="component" value="Chromosome 2"/>
</dbReference>
<name>A0ABN7TFR3_OIKDI</name>
<evidence type="ECO:0000256" key="2">
    <source>
        <dbReference type="ARBA" id="ARBA00022758"/>
    </source>
</evidence>
<dbReference type="InterPro" id="IPR002993">
    <property type="entry name" value="ODC_AZ"/>
</dbReference>
<dbReference type="InterPro" id="IPR016181">
    <property type="entry name" value="Acyl_CoA_acyltransferase"/>
</dbReference>